<reference evidence="3 4" key="1">
    <citation type="submission" date="2018-06" db="EMBL/GenBank/DDBJ databases">
        <title>Comparative genomics reveals the genomic features of Rhizophagus irregularis, R. cerebriforme, R. diaphanum and Gigaspora rosea, and their symbiotic lifestyle signature.</title>
        <authorList>
            <person name="Morin E."/>
            <person name="San Clemente H."/>
            <person name="Chen E.C.H."/>
            <person name="De La Providencia I."/>
            <person name="Hainaut M."/>
            <person name="Kuo A."/>
            <person name="Kohler A."/>
            <person name="Murat C."/>
            <person name="Tang N."/>
            <person name="Roy S."/>
            <person name="Loubradou J."/>
            <person name="Henrissat B."/>
            <person name="Grigoriev I.V."/>
            <person name="Corradi N."/>
            <person name="Roux C."/>
            <person name="Martin F.M."/>
        </authorList>
    </citation>
    <scope>NUCLEOTIDE SEQUENCE [LARGE SCALE GENOMIC DNA]</scope>
    <source>
        <strain evidence="3 4">DAOM 227022</strain>
    </source>
</reference>
<dbReference type="EMBL" id="QKYT01000581">
    <property type="protein sequence ID" value="RIA83334.1"/>
    <property type="molecule type" value="Genomic_DNA"/>
</dbReference>
<comment type="caution">
    <text evidence="3">The sequence shown here is derived from an EMBL/GenBank/DDBJ whole genome shotgun (WGS) entry which is preliminary data.</text>
</comment>
<feature type="region of interest" description="Disordered" evidence="1">
    <location>
        <begin position="26"/>
        <end position="61"/>
    </location>
</feature>
<gene>
    <name evidence="3" type="ORF">C1645_880555</name>
</gene>
<proteinExistence type="predicted"/>
<evidence type="ECO:0000256" key="1">
    <source>
        <dbReference type="SAM" id="MobiDB-lite"/>
    </source>
</evidence>
<accession>A0A397SL70</accession>
<dbReference type="AlphaFoldDB" id="A0A397SL70"/>
<sequence length="61" mass="6813">MNSHQTLFALMIMLMMMIMVSASPIDSDKRDLKGSPTLSERKEPSLSASFIIPSRVGREDN</sequence>
<feature type="compositionally biased region" description="Basic and acidic residues" evidence="1">
    <location>
        <begin position="26"/>
        <end position="44"/>
    </location>
</feature>
<organism evidence="3 4">
    <name type="scientific">Glomus cerebriforme</name>
    <dbReference type="NCBI Taxonomy" id="658196"/>
    <lineage>
        <taxon>Eukaryota</taxon>
        <taxon>Fungi</taxon>
        <taxon>Fungi incertae sedis</taxon>
        <taxon>Mucoromycota</taxon>
        <taxon>Glomeromycotina</taxon>
        <taxon>Glomeromycetes</taxon>
        <taxon>Glomerales</taxon>
        <taxon>Glomeraceae</taxon>
        <taxon>Glomus</taxon>
    </lineage>
</organism>
<keyword evidence="2" id="KW-1133">Transmembrane helix</keyword>
<keyword evidence="2" id="KW-0472">Membrane</keyword>
<keyword evidence="2" id="KW-0812">Transmembrane</keyword>
<protein>
    <submittedName>
        <fullName evidence="3">Uncharacterized protein</fullName>
    </submittedName>
</protein>
<dbReference type="Proteomes" id="UP000265703">
    <property type="component" value="Unassembled WGS sequence"/>
</dbReference>
<evidence type="ECO:0000313" key="4">
    <source>
        <dbReference type="Proteomes" id="UP000265703"/>
    </source>
</evidence>
<evidence type="ECO:0000256" key="2">
    <source>
        <dbReference type="SAM" id="Phobius"/>
    </source>
</evidence>
<evidence type="ECO:0000313" key="3">
    <source>
        <dbReference type="EMBL" id="RIA83334.1"/>
    </source>
</evidence>
<name>A0A397SL70_9GLOM</name>
<keyword evidence="4" id="KW-1185">Reference proteome</keyword>
<feature type="transmembrane region" description="Helical" evidence="2">
    <location>
        <begin position="6"/>
        <end position="25"/>
    </location>
</feature>